<keyword evidence="3" id="KW-1003">Cell membrane</keyword>
<dbReference type="Gene3D" id="1.20.1630.10">
    <property type="entry name" value="Formate dehydrogenase/DMSO reductase domain"/>
    <property type="match status" value="1"/>
</dbReference>
<dbReference type="PANTHER" id="PTHR43044">
    <property type="match status" value="1"/>
</dbReference>
<evidence type="ECO:0000256" key="7">
    <source>
        <dbReference type="SAM" id="Phobius"/>
    </source>
</evidence>
<dbReference type="Pfam" id="PF03916">
    <property type="entry name" value="NrfD"/>
    <property type="match status" value="1"/>
</dbReference>
<feature type="transmembrane region" description="Helical" evidence="7">
    <location>
        <begin position="246"/>
        <end position="266"/>
    </location>
</feature>
<sequence length="402" mass="44650">MHFLSFIKDSLAAATKGNKNFHLWMGVLSLFMMIGFYAYTVQLDEGLITTGMNDHISWGLYISNFTFLVGLAAAAVMLVMPAYVLHDVDFSKAVLIGEGLAVSALIMCLCFVTVDMGGPQNLWHMMPIVGIFNWPQSMLTWDVIVLNGYLAINVCIPAYILYSKYCGREPNKKIYVPLMYLSVFWAVGIHLVTAFLLAGLPARPFWNSSLLGPRFLASAFAGGPAFMILALGVIRKCTTYDIPAKTFNKMAMIITVAAQINLLMLGSELFKEFYTPTHHSLSAQYLFFGLHGHNALVPWIWTGISLNILATITLTFHKLRRNPVFLYPACLLLFLGIWIEKGMGLIVPGFIPSPLGEIVEYSPSWVELCVTVGIWSLGLFIFTLLVRVAIAVEQGNLRNPQT</sequence>
<evidence type="ECO:0000313" key="9">
    <source>
        <dbReference type="Proteomes" id="UP001214250"/>
    </source>
</evidence>
<feature type="transmembrane region" description="Helical" evidence="7">
    <location>
        <begin position="296"/>
        <end position="317"/>
    </location>
</feature>
<keyword evidence="9" id="KW-1185">Reference proteome</keyword>
<protein>
    <submittedName>
        <fullName evidence="8">Polysulfide reductase NrfD</fullName>
    </submittedName>
</protein>
<evidence type="ECO:0000256" key="1">
    <source>
        <dbReference type="ARBA" id="ARBA00004651"/>
    </source>
</evidence>
<dbReference type="PANTHER" id="PTHR43044:SF2">
    <property type="entry name" value="POLYSULPHIDE REDUCTASE NRFD"/>
    <property type="match status" value="1"/>
</dbReference>
<feature type="transmembrane region" description="Helical" evidence="7">
    <location>
        <begin position="215"/>
        <end position="234"/>
    </location>
</feature>
<evidence type="ECO:0000256" key="5">
    <source>
        <dbReference type="ARBA" id="ARBA00022989"/>
    </source>
</evidence>
<feature type="transmembrane region" description="Helical" evidence="7">
    <location>
        <begin position="138"/>
        <end position="162"/>
    </location>
</feature>
<feature type="transmembrane region" description="Helical" evidence="7">
    <location>
        <begin position="324"/>
        <end position="351"/>
    </location>
</feature>
<accession>A0ABY7VSF5</accession>
<evidence type="ECO:0000256" key="6">
    <source>
        <dbReference type="ARBA" id="ARBA00023136"/>
    </source>
</evidence>
<evidence type="ECO:0000256" key="4">
    <source>
        <dbReference type="ARBA" id="ARBA00022692"/>
    </source>
</evidence>
<organism evidence="8 9">
    <name type="scientific">Lentisphaera profundi</name>
    <dbReference type="NCBI Taxonomy" id="1658616"/>
    <lineage>
        <taxon>Bacteria</taxon>
        <taxon>Pseudomonadati</taxon>
        <taxon>Lentisphaerota</taxon>
        <taxon>Lentisphaeria</taxon>
        <taxon>Lentisphaerales</taxon>
        <taxon>Lentisphaeraceae</taxon>
        <taxon>Lentisphaera</taxon>
    </lineage>
</organism>
<dbReference type="NCBIfam" id="NF045798">
    <property type="entry name" value="DsrP"/>
    <property type="match status" value="1"/>
</dbReference>
<keyword evidence="6 7" id="KW-0472">Membrane</keyword>
<dbReference type="RefSeq" id="WP_274150315.1">
    <property type="nucleotide sequence ID" value="NZ_CP117811.1"/>
</dbReference>
<feature type="transmembrane region" description="Helical" evidence="7">
    <location>
        <begin position="95"/>
        <end position="118"/>
    </location>
</feature>
<gene>
    <name evidence="8" type="primary">nrfD</name>
    <name evidence="8" type="ORF">PQO03_11025</name>
</gene>
<reference evidence="8 9" key="1">
    <citation type="submission" date="2023-02" db="EMBL/GenBank/DDBJ databases">
        <title>Genome sequence of Lentisphaera profundi SAORIC-696.</title>
        <authorList>
            <person name="Kim e."/>
            <person name="Cho J.-C."/>
            <person name="Choi A."/>
            <person name="Kang I."/>
        </authorList>
    </citation>
    <scope>NUCLEOTIDE SEQUENCE [LARGE SCALE GENOMIC DNA]</scope>
    <source>
        <strain evidence="8 9">SAORIC-696</strain>
    </source>
</reference>
<dbReference type="Proteomes" id="UP001214250">
    <property type="component" value="Chromosome 1"/>
</dbReference>
<comment type="subcellular location">
    <subcellularLocation>
        <location evidence="1">Cell membrane</location>
        <topology evidence="1">Multi-pass membrane protein</topology>
    </subcellularLocation>
</comment>
<feature type="transmembrane region" description="Helical" evidence="7">
    <location>
        <begin position="21"/>
        <end position="40"/>
    </location>
</feature>
<proteinExistence type="inferred from homology"/>
<keyword evidence="4 7" id="KW-0812">Transmembrane</keyword>
<dbReference type="InterPro" id="IPR054823">
    <property type="entry name" value="DsrP-like"/>
</dbReference>
<feature type="transmembrane region" description="Helical" evidence="7">
    <location>
        <begin position="174"/>
        <end position="200"/>
    </location>
</feature>
<evidence type="ECO:0000256" key="3">
    <source>
        <dbReference type="ARBA" id="ARBA00022475"/>
    </source>
</evidence>
<evidence type="ECO:0000313" key="8">
    <source>
        <dbReference type="EMBL" id="WDE96239.1"/>
    </source>
</evidence>
<name>A0ABY7VSF5_9BACT</name>
<dbReference type="EMBL" id="CP117811">
    <property type="protein sequence ID" value="WDE96239.1"/>
    <property type="molecule type" value="Genomic_DNA"/>
</dbReference>
<feature type="transmembrane region" description="Helical" evidence="7">
    <location>
        <begin position="60"/>
        <end position="83"/>
    </location>
</feature>
<dbReference type="InterPro" id="IPR005614">
    <property type="entry name" value="NrfD-like"/>
</dbReference>
<feature type="transmembrane region" description="Helical" evidence="7">
    <location>
        <begin position="371"/>
        <end position="392"/>
    </location>
</feature>
<comment type="similarity">
    <text evidence="2">Belongs to the NrfD family.</text>
</comment>
<keyword evidence="5 7" id="KW-1133">Transmembrane helix</keyword>
<evidence type="ECO:0000256" key="2">
    <source>
        <dbReference type="ARBA" id="ARBA00008929"/>
    </source>
</evidence>